<dbReference type="SUPFAM" id="SSF50978">
    <property type="entry name" value="WD40 repeat-like"/>
    <property type="match status" value="1"/>
</dbReference>
<dbReference type="Proteomes" id="UP000240461">
    <property type="component" value="Segment"/>
</dbReference>
<proteinExistence type="predicted"/>
<sequence length="492" mass="57729">MSSNKLLKSFVDGIFTDLKLTLVDDYKQSITINVHKIILYANCVFFEKLLLFNDSNVTEKTINVPNVYVCRDIIESFYLVDNKSEVDKSQTNPDPMYQIQLYVCRDFLGLEQDKNALFNLNIPINMLDDFFNFAELYINNNNIIRLIFRNIPKNYDFGLIPKNLLLVMRKYVCESKIYILDDDHKLIQYDLSSENLSSKNITHRVFNKKYDSEKYLYSLGENEFAVVKNNIIEIYDYQSEELVNQIRIDQLLVDDITDIEYCETNLLIVSGYTLLLIDSNGRILKRKKFDEHIEDVTYTINYVYVSFKKRINVLKYETMELIKCINCDGEYDYVGSKIVYDSSESALRGCVIAEDVSLNKLISFNYPTGIINKIYGLDVDFRFEKYIVVDWSNIIKVFDVKNGKLLSEYNIGKIIKKYQLNNVTVLYAKFLHDTRYIIISMRFGIYFVLDTLKQELMTISTKSLNEYNTHYKISSYCQYLPEINAALLNKID</sequence>
<accession>A0A0G2Y5B6</accession>
<evidence type="ECO:0000313" key="2">
    <source>
        <dbReference type="Proteomes" id="UP000240461"/>
    </source>
</evidence>
<dbReference type="EMBL" id="KM982402">
    <property type="protein sequence ID" value="AKI79759.1"/>
    <property type="molecule type" value="Genomic_DNA"/>
</dbReference>
<organism evidence="1 2">
    <name type="scientific">Acanthamoeba polyphaga mimivirus Kroon</name>
    <dbReference type="NCBI Taxonomy" id="3069720"/>
    <lineage>
        <taxon>Viruses</taxon>
        <taxon>Varidnaviria</taxon>
        <taxon>Bamfordvirae</taxon>
        <taxon>Nucleocytoviricota</taxon>
        <taxon>Megaviricetes</taxon>
        <taxon>Imitervirales</taxon>
        <taxon>Mimiviridae</taxon>
        <taxon>Megamimivirinae</taxon>
        <taxon>Mimivirus</taxon>
        <taxon>Mimivirus lagoaense</taxon>
    </lineage>
</organism>
<protein>
    <submittedName>
        <fullName evidence="1">BTB/POZ domain-containing protein</fullName>
    </submittedName>
</protein>
<dbReference type="KEGG" id="vg:80513557"/>
<dbReference type="InterPro" id="IPR036322">
    <property type="entry name" value="WD40_repeat_dom_sf"/>
</dbReference>
<reference evidence="1 2" key="1">
    <citation type="submission" date="2014-10" db="EMBL/GenBank/DDBJ databases">
        <title>Pan-genome analysis of Brazilian lineage A amoebal mimiviruses.</title>
        <authorList>
            <person name="Assis F.L."/>
            <person name="Abrahao J.S."/>
            <person name="Kroon E.G."/>
            <person name="Dornas F.P."/>
            <person name="Andrade K.R."/>
            <person name="Borato P.V.M."/>
            <person name="Pilotto M.R."/>
            <person name="Benamar S."/>
            <person name="LaScola B."/>
            <person name="Colson P."/>
        </authorList>
    </citation>
    <scope>NUCLEOTIDE SEQUENCE [LARGE SCALE GENOMIC DNA]</scope>
    <source>
        <strain evidence="1 2">Kroon</strain>
    </source>
</reference>
<name>A0A0G2Y5B6_9VIRU</name>
<keyword evidence="2" id="KW-1185">Reference proteome</keyword>
<evidence type="ECO:0000313" key="1">
    <source>
        <dbReference type="EMBL" id="AKI79759.1"/>
    </source>
</evidence>